<evidence type="ECO:0000259" key="3">
    <source>
        <dbReference type="Pfam" id="PF19048"/>
    </source>
</evidence>
<proteinExistence type="predicted"/>
<dbReference type="PATRIC" id="fig|28087.4.peg.1226"/>
<feature type="domain" description="SidE DUB" evidence="4">
    <location>
        <begin position="1"/>
        <end position="172"/>
    </location>
</feature>
<dbReference type="EMBL" id="LNYV01000013">
    <property type="protein sequence ID" value="KTD58552.1"/>
    <property type="molecule type" value="Genomic_DNA"/>
</dbReference>
<dbReference type="GO" id="GO:0106274">
    <property type="term" value="F:NAD+-protein-arginine ADP-ribosyltransferase activity"/>
    <property type="evidence" value="ECO:0007669"/>
    <property type="project" value="InterPro"/>
</dbReference>
<dbReference type="InterPro" id="IPR043934">
    <property type="entry name" value="SidE_DUB"/>
</dbReference>
<dbReference type="InterPro" id="IPR021014">
    <property type="entry name" value="SidE_PDE"/>
</dbReference>
<evidence type="ECO:0000256" key="1">
    <source>
        <dbReference type="SAM" id="Coils"/>
    </source>
</evidence>
<evidence type="ECO:0000313" key="5">
    <source>
        <dbReference type="EMBL" id="KTD58552.1"/>
    </source>
</evidence>
<accession>A0A0W0YNT2</accession>
<dbReference type="eggNOG" id="COG1196">
    <property type="taxonomic scope" value="Bacteria"/>
</dbReference>
<evidence type="ECO:0000259" key="4">
    <source>
        <dbReference type="Pfam" id="PF19049"/>
    </source>
</evidence>
<dbReference type="Pfam" id="PF19049">
    <property type="entry name" value="SidE_DUB"/>
    <property type="match status" value="1"/>
</dbReference>
<organism evidence="5 6">
    <name type="scientific">Legionella sainthelensi</name>
    <dbReference type="NCBI Taxonomy" id="28087"/>
    <lineage>
        <taxon>Bacteria</taxon>
        <taxon>Pseudomonadati</taxon>
        <taxon>Pseudomonadota</taxon>
        <taxon>Gammaproteobacteria</taxon>
        <taxon>Legionellales</taxon>
        <taxon>Legionellaceae</taxon>
        <taxon>Legionella</taxon>
    </lineage>
</organism>
<name>A0A0W0YNT2_9GAMM</name>
<feature type="coiled-coil region" evidence="1">
    <location>
        <begin position="1348"/>
        <end position="1375"/>
    </location>
</feature>
<feature type="domain" description="SidE mono-ADP-ribosyltransferase" evidence="3">
    <location>
        <begin position="644"/>
        <end position="976"/>
    </location>
</feature>
<dbReference type="RefSeq" id="WP_027270956.1">
    <property type="nucleotide sequence ID" value="NZ_CAAAJE010000011.1"/>
</dbReference>
<feature type="domain" description="SidE PDE" evidence="2">
    <location>
        <begin position="249"/>
        <end position="458"/>
    </location>
</feature>
<evidence type="ECO:0000313" key="6">
    <source>
        <dbReference type="Proteomes" id="UP000054621"/>
    </source>
</evidence>
<evidence type="ECO:0000259" key="2">
    <source>
        <dbReference type="Pfam" id="PF12252"/>
    </source>
</evidence>
<reference evidence="5 6" key="1">
    <citation type="submission" date="2015-11" db="EMBL/GenBank/DDBJ databases">
        <title>Genomic analysis of 38 Legionella species identifies large and diverse effector repertoires.</title>
        <authorList>
            <person name="Burstein D."/>
            <person name="Amaro F."/>
            <person name="Zusman T."/>
            <person name="Lifshitz Z."/>
            <person name="Cohen O."/>
            <person name="Gilbert J.A."/>
            <person name="Pupko T."/>
            <person name="Shuman H.A."/>
            <person name="Segal G."/>
        </authorList>
    </citation>
    <scope>NUCLEOTIDE SEQUENCE [LARGE SCALE GENOMIC DNA]</scope>
    <source>
        <strain evidence="5 6">Mt.St.Helens-4</strain>
    </source>
</reference>
<gene>
    <name evidence="5" type="primary">sidE</name>
    <name evidence="5" type="ORF">Lsai_1159</name>
</gene>
<dbReference type="Pfam" id="PF12252">
    <property type="entry name" value="SidE_PDE"/>
    <property type="match status" value="1"/>
</dbReference>
<dbReference type="InterPro" id="IPR043935">
    <property type="entry name" value="SidE_mART"/>
</dbReference>
<keyword evidence="1" id="KW-0175">Coiled coil</keyword>
<dbReference type="GO" id="GO:0016579">
    <property type="term" value="P:protein deubiquitination"/>
    <property type="evidence" value="ECO:0007669"/>
    <property type="project" value="InterPro"/>
</dbReference>
<dbReference type="Pfam" id="PF19048">
    <property type="entry name" value="SidE_mART"/>
    <property type="match status" value="1"/>
</dbReference>
<sequence length="1568" mass="178127">MPKYVKGVELTQEGMRAIFERMGQDITSGIIYNGNPDIRVDVLNQQGLMPILTGVSPTQESGHWIMLIKGQGNHYYLFDPLGEGSGKGYKNILARKLPENATLSVIPNDAGFNMGLCGYWIASAGVRAHTALTGDNPPALDSLGQIITQEMQNELDGNGYGEITGWLQAVANKFPAGDAQTDATALRHSTEKELHLKILAQSTITAGENVATESTSKPATSTEPYLPPWNGFSLYTDSTVRMAAKYVFNNYLGKKYTGTVEATPAQMGKNGDKIVNRPVHGLAHTLRTMAYAEVMVEEARKAKLRGESLKTFKDKRTIADVTHDELKKIMIAQAFFVAGRDDEESENNYERYHEQSRDAFLKYVRENESLLIPHIFNDQDDVNFYADVIEDKDHKWENSPAHVLVNKGHMVDLMRVKQPTESYLESYFKSLQPWIGTIGTEAVFAKQRKFFDATYEMVSSFDCNNREPHLVTSTNEFRYVIDKNGNPIRETPKEGEKKGKIKFFPPTYKLQEQEKFKFGKGGLGRYVIGEDGQPIRNKPRKGETQGTLAFFPTSYQLQENERWMRVDEYLQLDEIQRQFPGSGKKLERGLPKLSEYAYLQHTNSDERAQCENDVDFCLGQLQTANNQSKISPIKGAIQFSNKLARRNANVDEIAASRIIQQILANPDVIHNDHVFLNGQRLDESFFRDLLAKCDMAIVGSLLNSTDIKNIDQLMKHEKDTEFHPTAPNEPPKKLGETWENTIRQGGGVLQIETDLIFLMQNDAWYFSRVNAIAQNRDKGSTFKEVLITALMTPLTRKSLVDTNISPPPKTLFRGLNLSEEFKNKLINQTHKIIANTTEHLFTDPSAETFKQIKLNDYSSISARTNASTSTNIAVPRDMFDSNTIVEMLDPDGLLQPKQVGTHVEGSESEYSIYLPEDIALIPIKLTLDGQTTTGNDRHIFTCVAVQSPDFSPRHQNGFALLPFIKIQTATVAKVIDDVNIEAQGNLNETLKSLRLKMVEQSHLPIRGGFLDRVLHYFSGKNDQKISLERKNFLNQKVIPVLQECHIALRLNNTEMMQRALTKFPSDKEWSHFKSDTAKAAKMEMDSLKPLIEKKIALQNQLIPLMKCQDALEKQQITEALKALESIPSEHNMSNMLWISSNIKEQIQRTKQEISANLAPMQHVAMPPVLTNAEQVGKRYEALIISITKRIADQNMVKLSNLVRVKKAISDFNVLQEEVKLLRHEKTLLQSPDKAVEFDDIEKLEEELHILHNKLYDAYAVHITNEIDLLEQQKPKNLADVKRTISIFNEVLAEVNQLHQESVKKHETFKEPLNLSDIDGLKGRLQQANQSLIKMLISNIKVSLNQMEIMTFDEQKKEAQQNLQLLDKLAKTLDDSTTAQELKIEIGKLNEFFMEKQKAYPAMAQLQFKSEALIIQLRELCEMRQVTSRKRTEELSKNRWMFQGFTDFIGLTTDERATLAKKGKELDRFKKGLNNDKYNIKELINHLAKKNADELEEAFGISTENAEKLHELLKHLNRNTTFVAKIKERTKLIDTLSVELSNTSMQFALTQANQEIPDEQFLDFDYLII</sequence>
<dbReference type="Proteomes" id="UP000054621">
    <property type="component" value="Unassembled WGS sequence"/>
</dbReference>
<dbReference type="OrthoDB" id="5647340at2"/>
<dbReference type="STRING" id="28087.Lsai_1159"/>
<comment type="caution">
    <text evidence="5">The sequence shown here is derived from an EMBL/GenBank/DDBJ whole genome shotgun (WGS) entry which is preliminary data.</text>
</comment>
<protein>
    <submittedName>
        <fullName evidence="5">SidE protein</fullName>
    </submittedName>
</protein>